<gene>
    <name evidence="2" type="ORF">Afe05nite_56750</name>
</gene>
<comment type="caution">
    <text evidence="2">The sequence shown here is derived from an EMBL/GenBank/DDBJ whole genome shotgun (WGS) entry which is preliminary data.</text>
</comment>
<dbReference type="SUPFAM" id="SSF51735">
    <property type="entry name" value="NAD(P)-binding Rossmann-fold domains"/>
    <property type="match status" value="1"/>
</dbReference>
<protein>
    <submittedName>
        <fullName evidence="2">NADPH:quinone reductase</fullName>
    </submittedName>
</protein>
<dbReference type="GO" id="GO:0016491">
    <property type="term" value="F:oxidoreductase activity"/>
    <property type="evidence" value="ECO:0007669"/>
    <property type="project" value="InterPro"/>
</dbReference>
<dbReference type="Gene3D" id="3.90.180.10">
    <property type="entry name" value="Medium-chain alcohol dehydrogenases, catalytic domain"/>
    <property type="match status" value="1"/>
</dbReference>
<dbReference type="Proteomes" id="UP000598174">
    <property type="component" value="Unassembled WGS sequence"/>
</dbReference>
<dbReference type="EMBL" id="BOMM01000050">
    <property type="protein sequence ID" value="GIE13835.1"/>
    <property type="molecule type" value="Genomic_DNA"/>
</dbReference>
<dbReference type="CDD" id="cd05289">
    <property type="entry name" value="MDR_like_2"/>
    <property type="match status" value="1"/>
</dbReference>
<sequence>MRALRAHHRGGPEQLVLEDVPVPVPGADEVLVEVHAAAITLAELTWEETWQTRDGVDRTPTIPSHEVSGVVAAVGDQVTALAAGDEVYGLVDFDRNGAAAEFVTVPASALAAKPARISHVEAAALPLAALTAWQALVDHAELQKGERVLVHGGAGGVGVYGVQIAAALGAHVIATELPGNEALVRDLGAAEFLDFTTQRFDEELSGLDVVLDAVGGDTLARSYAVLRPGGRLVTLSAPPDQAEADRYRLQAVFFIVRPDHDELTHIATSVDDGILRPIVSEVFPLAEGRTAFEHGRGPRRPGKIILAVRPDSTPR</sequence>
<name>A0A919J4N5_9ACTN</name>
<dbReference type="SUPFAM" id="SSF50129">
    <property type="entry name" value="GroES-like"/>
    <property type="match status" value="1"/>
</dbReference>
<accession>A0A919J4N5</accession>
<organism evidence="2 3">
    <name type="scientific">Paractinoplanes ferrugineus</name>
    <dbReference type="NCBI Taxonomy" id="113564"/>
    <lineage>
        <taxon>Bacteria</taxon>
        <taxon>Bacillati</taxon>
        <taxon>Actinomycetota</taxon>
        <taxon>Actinomycetes</taxon>
        <taxon>Micromonosporales</taxon>
        <taxon>Micromonosporaceae</taxon>
        <taxon>Paractinoplanes</taxon>
    </lineage>
</organism>
<evidence type="ECO:0000313" key="3">
    <source>
        <dbReference type="Proteomes" id="UP000598174"/>
    </source>
</evidence>
<dbReference type="PANTHER" id="PTHR11695:SF294">
    <property type="entry name" value="RETICULON-4-INTERACTING PROTEIN 1, MITOCHONDRIAL"/>
    <property type="match status" value="1"/>
</dbReference>
<dbReference type="PANTHER" id="PTHR11695">
    <property type="entry name" value="ALCOHOL DEHYDROGENASE RELATED"/>
    <property type="match status" value="1"/>
</dbReference>
<reference evidence="2" key="1">
    <citation type="submission" date="2021-01" db="EMBL/GenBank/DDBJ databases">
        <title>Whole genome shotgun sequence of Actinoplanes ferrugineus NBRC 15555.</title>
        <authorList>
            <person name="Komaki H."/>
            <person name="Tamura T."/>
        </authorList>
    </citation>
    <scope>NUCLEOTIDE SEQUENCE</scope>
    <source>
        <strain evidence="2">NBRC 15555</strain>
    </source>
</reference>
<dbReference type="AlphaFoldDB" id="A0A919J4N5"/>
<evidence type="ECO:0000259" key="1">
    <source>
        <dbReference type="SMART" id="SM00829"/>
    </source>
</evidence>
<evidence type="ECO:0000313" key="2">
    <source>
        <dbReference type="EMBL" id="GIE13835.1"/>
    </source>
</evidence>
<dbReference type="InterPro" id="IPR036291">
    <property type="entry name" value="NAD(P)-bd_dom_sf"/>
</dbReference>
<dbReference type="InterPro" id="IPR020843">
    <property type="entry name" value="ER"/>
</dbReference>
<dbReference type="InterPro" id="IPR011032">
    <property type="entry name" value="GroES-like_sf"/>
</dbReference>
<dbReference type="Gene3D" id="3.40.50.720">
    <property type="entry name" value="NAD(P)-binding Rossmann-like Domain"/>
    <property type="match status" value="1"/>
</dbReference>
<dbReference type="Pfam" id="PF13602">
    <property type="entry name" value="ADH_zinc_N_2"/>
    <property type="match status" value="1"/>
</dbReference>
<dbReference type="InterPro" id="IPR013154">
    <property type="entry name" value="ADH-like_N"/>
</dbReference>
<dbReference type="InterPro" id="IPR050700">
    <property type="entry name" value="YIM1/Zinc_Alcohol_DH_Fams"/>
</dbReference>
<dbReference type="RefSeq" id="WP_239118252.1">
    <property type="nucleotide sequence ID" value="NZ_BAAABP010000002.1"/>
</dbReference>
<dbReference type="Pfam" id="PF08240">
    <property type="entry name" value="ADH_N"/>
    <property type="match status" value="1"/>
</dbReference>
<proteinExistence type="predicted"/>
<dbReference type="SMART" id="SM00829">
    <property type="entry name" value="PKS_ER"/>
    <property type="match status" value="1"/>
</dbReference>
<keyword evidence="3" id="KW-1185">Reference proteome</keyword>
<feature type="domain" description="Enoyl reductase (ER)" evidence="1">
    <location>
        <begin position="10"/>
        <end position="306"/>
    </location>
</feature>